<proteinExistence type="predicted"/>
<dbReference type="Proteomes" id="UP000799118">
    <property type="component" value="Unassembled WGS sequence"/>
</dbReference>
<sequence length="1206" mass="136242">MAMPFNVRQGKTLSKYSVIVVNSTFPSDINESGKQGKSMLVDSIMPSGFVFLKISIQAHIIVQRMLGNRQPLAGKEAEEQSQQEWMCYGQERIRVDWRQREPPVHEARLGLRNLGFTTTAAHSSAFKKQNDDVLGWFGVEIDRTEEDGEQGVSLKGHECASFAQRESSAMKTASPMNNRQWGSSGSGAMLKLRREMKRRDLRSSQNNSPDTVRMIERAEDPKNAFTNVKKVKNMERDYVRQDDLHSSALSRSILVNVEAKESDALDDEPSDLDDDEATAAERARQAAESVPLQRHDEISEVLRVANEWEKFAVEQNRRVQEQQEQNRERPLRESGKRKIDSPAAPSPRKRARAKSSSPPPNTFREGVPTAKGIYFIYLPEIPGENELQRETHIYEASEPIIAAVDKEVLAEMTAQRSTPAASAATSMHQGLASAYSSPIPMPPAAQIDEEWTGGASTPTKAPAHTCSPPAPRARSPKVPTFDPCIAQGWKIMQRMLTDAELKLPEARKEVHELFGDDYENNIWTMLNKINDLDPNEFETMKGAIEKEVEGKMALANDADVEMRSLSARITKDEGQGEQGERETVYLDTHSACLEQQLHEQQLLAQWIAQSHDATINPLDYQVFSIACWQGSELDAFNKISTDIEAGRVHASILQCVFKSRYPGCMYIQAYSLLYRHSFKTSFPNENAWSRQIEKIKREPPPVLNALDLAMPIHMRVEDVRYDANALETSGRYKGDLGVVLNDDFNEINTSLYALVAVVPRIRKRYQLYGQTVWGGFVLLTVKLEALDLALRVPDDDFAIFTTIAEGDCLGRIPPLTSWTFQEKETVILRHPRIPTALPVMHWEEDLGKLTDGAEGVIQKVGELVCDIAFKEKGEVVDVRSVAYCHLVKKLVVGQTVRLATGVCDLKEIQWIQQGDSGVLTVKERRLELANNERLISSVYMHPSWAQLVDRNHWQVTENKTKSLQTLSPEEYFAQSALSKSGCIPWLGVRVFLRTCEREDCSGWRGEVIYIAQDVENSANYFVLVHWNHTFWGDQLFDWCNYNNVLRTDNHGLLHEFTPYSSTLPWKGVTVKVVKQGVYKDCEGVVQDARADLLLDRDTVSGISVQICFNDGDLVGENRTAWVDYHYVRRCDTKLMRFLHDSVIGDKELVKRKGALLFSKQQVLGNALQQDNRGFMAKCQYRRTIGPSVQNNRPSAFQNNGTKCPKQ</sequence>
<feature type="region of interest" description="Disordered" evidence="1">
    <location>
        <begin position="1185"/>
        <end position="1206"/>
    </location>
</feature>
<dbReference type="AlphaFoldDB" id="A0A6A4GRM5"/>
<evidence type="ECO:0000313" key="3">
    <source>
        <dbReference type="Proteomes" id="UP000799118"/>
    </source>
</evidence>
<dbReference type="EMBL" id="ML769774">
    <property type="protein sequence ID" value="KAE9387885.1"/>
    <property type="molecule type" value="Genomic_DNA"/>
</dbReference>
<feature type="compositionally biased region" description="Polar residues" evidence="1">
    <location>
        <begin position="1186"/>
        <end position="1206"/>
    </location>
</feature>
<feature type="region of interest" description="Disordered" evidence="1">
    <location>
        <begin position="316"/>
        <end position="366"/>
    </location>
</feature>
<feature type="compositionally biased region" description="Basic and acidic residues" evidence="1">
    <location>
        <begin position="316"/>
        <end position="340"/>
    </location>
</feature>
<gene>
    <name evidence="2" type="ORF">BT96DRAFT_948031</name>
</gene>
<feature type="region of interest" description="Disordered" evidence="1">
    <location>
        <begin position="260"/>
        <end position="292"/>
    </location>
</feature>
<name>A0A6A4GRM5_9AGAR</name>
<evidence type="ECO:0000256" key="1">
    <source>
        <dbReference type="SAM" id="MobiDB-lite"/>
    </source>
</evidence>
<organism evidence="2 3">
    <name type="scientific">Gymnopus androsaceus JB14</name>
    <dbReference type="NCBI Taxonomy" id="1447944"/>
    <lineage>
        <taxon>Eukaryota</taxon>
        <taxon>Fungi</taxon>
        <taxon>Dikarya</taxon>
        <taxon>Basidiomycota</taxon>
        <taxon>Agaricomycotina</taxon>
        <taxon>Agaricomycetes</taxon>
        <taxon>Agaricomycetidae</taxon>
        <taxon>Agaricales</taxon>
        <taxon>Marasmiineae</taxon>
        <taxon>Omphalotaceae</taxon>
        <taxon>Gymnopus</taxon>
    </lineage>
</organism>
<evidence type="ECO:0000313" key="2">
    <source>
        <dbReference type="EMBL" id="KAE9387885.1"/>
    </source>
</evidence>
<protein>
    <submittedName>
        <fullName evidence="2">Uncharacterized protein</fullName>
    </submittedName>
</protein>
<reference evidence="2" key="1">
    <citation type="journal article" date="2019" name="Environ. Microbiol.">
        <title>Fungal ecological strategies reflected in gene transcription - a case study of two litter decomposers.</title>
        <authorList>
            <person name="Barbi F."/>
            <person name="Kohler A."/>
            <person name="Barry K."/>
            <person name="Baskaran P."/>
            <person name="Daum C."/>
            <person name="Fauchery L."/>
            <person name="Ihrmark K."/>
            <person name="Kuo A."/>
            <person name="LaButti K."/>
            <person name="Lipzen A."/>
            <person name="Morin E."/>
            <person name="Grigoriev I.V."/>
            <person name="Henrissat B."/>
            <person name="Lindahl B."/>
            <person name="Martin F."/>
        </authorList>
    </citation>
    <scope>NUCLEOTIDE SEQUENCE</scope>
    <source>
        <strain evidence="2">JB14</strain>
    </source>
</reference>
<accession>A0A6A4GRM5</accession>
<feature type="compositionally biased region" description="Acidic residues" evidence="1">
    <location>
        <begin position="264"/>
        <end position="278"/>
    </location>
</feature>
<feature type="region of interest" description="Disordered" evidence="1">
    <location>
        <begin position="449"/>
        <end position="479"/>
    </location>
</feature>
<keyword evidence="3" id="KW-1185">Reference proteome</keyword>